<dbReference type="EMBL" id="CH476652">
    <property type="protein sequence ID" value="EDO00454.1"/>
    <property type="molecule type" value="Genomic_DNA"/>
</dbReference>
<dbReference type="InParanoid" id="A7E417"/>
<dbReference type="EMBL" id="CH476624">
    <property type="protein sequence ID" value="EDO00740.1"/>
    <property type="molecule type" value="Genomic_DNA"/>
</dbReference>
<dbReference type="GeneID" id="5482557"/>
<dbReference type="RefSeq" id="XP_001586619.1">
    <property type="nucleotide sequence ID" value="XM_001586569.1"/>
</dbReference>
<dbReference type="GeneID" id="5481472"/>
<evidence type="ECO:0000313" key="7">
    <source>
        <dbReference type="EMBL" id="EDN97839.1"/>
    </source>
</evidence>
<dbReference type="EMBL" id="CH476621">
    <property type="protein sequence ID" value="EDN90639.1"/>
    <property type="molecule type" value="Genomic_DNA"/>
</dbReference>
<dbReference type="Proteomes" id="UP000001312">
    <property type="component" value="Unassembled WGS sequence"/>
</dbReference>
<dbReference type="KEGG" id="ssl:SS1G_13571"/>
<evidence type="ECO:0000313" key="8">
    <source>
        <dbReference type="EMBL" id="EDN98712.1"/>
    </source>
</evidence>
<evidence type="ECO:0000313" key="11">
    <source>
        <dbReference type="EMBL" id="EDO00740.1"/>
    </source>
</evidence>
<evidence type="ECO:0000313" key="3">
    <source>
        <dbReference type="EMBL" id="EDN94153.1"/>
    </source>
</evidence>
<dbReference type="GeneID" id="5494509"/>
<evidence type="ECO:0000313" key="1">
    <source>
        <dbReference type="EMBL" id="EDN90639.1"/>
    </source>
</evidence>
<dbReference type="EMBL" id="CH476638">
    <property type="protein sequence ID" value="EDN95802.1"/>
    <property type="molecule type" value="Genomic_DNA"/>
</dbReference>
<dbReference type="GeneID" id="5483648"/>
<gene>
    <name evidence="1" type="ORF">SS1G_00039</name>
    <name evidence="2" type="ORF">SS1G_00135</name>
    <name evidence="11" type="ORF">SS1G_03213</name>
    <name evidence="12" type="ORF">SS1G_03704</name>
    <name evidence="13" type="ORF">SS1G_04257</name>
    <name evidence="3" type="ORF">SS1G_10022</name>
    <name evidence="4" type="ORF">SS1G_10163</name>
    <name evidence="5" type="ORF">SS1G_11681</name>
    <name evidence="6" type="ORF">SS1G_12606</name>
    <name evidence="7" type="ORF">SS1G_12693</name>
    <name evidence="8" type="ORF">SS1G_13571</name>
    <name evidence="9" type="ORF">SS1G_13826</name>
    <name evidence="10" type="ORF">SS1G_14324</name>
</gene>
<dbReference type="RefSeq" id="XP_001597953.1">
    <property type="nucleotide sequence ID" value="XM_001597903.1"/>
</dbReference>
<dbReference type="KEGG" id="ssl:SS1G_00135"/>
<dbReference type="RefSeq" id="XP_001589387.1">
    <property type="nucleotide sequence ID" value="XM_001589337.1"/>
</dbReference>
<proteinExistence type="predicted"/>
<dbReference type="KEGG" id="ssl:SS1G_03213"/>
<dbReference type="KEGG" id="ssl:SS1G_14324"/>
<dbReference type="EMBL" id="CH476624">
    <property type="protein sequence ID" value="EDO01230.1"/>
    <property type="molecule type" value="Genomic_DNA"/>
</dbReference>
<dbReference type="AlphaFoldDB" id="A7E417"/>
<dbReference type="RefSeq" id="XP_001585332.1">
    <property type="nucleotide sequence ID" value="XM_001585282.1"/>
</dbReference>
<dbReference type="KEGG" id="ssl:SS1G_10022"/>
<evidence type="ECO:0000313" key="9">
    <source>
        <dbReference type="EMBL" id="EDN98966.1"/>
    </source>
</evidence>
<dbReference type="KEGG" id="ssl:SS1G_12606"/>
<dbReference type="EMBL" id="CH476635">
    <property type="protein sequence ID" value="EDN94290.1"/>
    <property type="molecule type" value="Genomic_DNA"/>
</dbReference>
<evidence type="ECO:0000313" key="12">
    <source>
        <dbReference type="EMBL" id="EDO01230.1"/>
    </source>
</evidence>
<reference evidence="14" key="3">
    <citation type="journal article" date="2011" name="PLoS Genet.">
        <title>Genomic analysis of the necrotrophic fungal pathogens Sclerotinia sclerotiorum and Botrytis cinerea.</title>
        <authorList>
            <person name="Amselem J."/>
            <person name="Cuomo C.A."/>
            <person name="van Kan J.A."/>
            <person name="Viaud M."/>
            <person name="Benito E.P."/>
            <person name="Couloux A."/>
            <person name="Coutinho P.M."/>
            <person name="de Vries R.P."/>
            <person name="Dyer P.S."/>
            <person name="Fillinger S."/>
            <person name="Fournier E."/>
            <person name="Gout L."/>
            <person name="Hahn M."/>
            <person name="Kohn L."/>
            <person name="Lapalu N."/>
            <person name="Plummer K.M."/>
            <person name="Pradier J.M."/>
            <person name="Quevillon E."/>
            <person name="Sharon A."/>
            <person name="Simon A."/>
            <person name="ten Have A."/>
            <person name="Tudzynski B."/>
            <person name="Tudzynski P."/>
            <person name="Wincker P."/>
            <person name="Andrew M."/>
            <person name="Anthouard V."/>
            <person name="Beever R.E."/>
            <person name="Beffa R."/>
            <person name="Benoit I."/>
            <person name="Bouzid O."/>
            <person name="Brault B."/>
            <person name="Chen Z."/>
            <person name="Choquer M."/>
            <person name="Collemare J."/>
            <person name="Cotton P."/>
            <person name="Danchin E.G."/>
            <person name="Da Silva C."/>
            <person name="Gautier A."/>
            <person name="Giraud C."/>
            <person name="Giraud T."/>
            <person name="Gonzalez C."/>
            <person name="Grossetete S."/>
            <person name="Guldener U."/>
            <person name="Henrissat B."/>
            <person name="Howlett B.J."/>
            <person name="Kodira C."/>
            <person name="Kretschmer M."/>
            <person name="Lappartient A."/>
            <person name="Leroch M."/>
            <person name="Levis C."/>
            <person name="Mauceli E."/>
            <person name="Neuveglise C."/>
            <person name="Oeser B."/>
            <person name="Pearson M."/>
            <person name="Poulain J."/>
            <person name="Poussereau N."/>
            <person name="Quesneville H."/>
            <person name="Rascle C."/>
            <person name="Schumacher J."/>
            <person name="Segurens B."/>
            <person name="Sexton A."/>
            <person name="Silva E."/>
            <person name="Sirven C."/>
            <person name="Soanes D.M."/>
            <person name="Talbot N.J."/>
            <person name="Templeton M."/>
            <person name="Yandava C."/>
            <person name="Yarden O."/>
            <person name="Zeng Q."/>
            <person name="Rollins J.A."/>
            <person name="Lebrun M.H."/>
            <person name="Dickman M."/>
        </authorList>
    </citation>
    <scope>NUCLEOTIDE SEQUENCE [LARGE SCALE GENOMIC DNA]</scope>
    <source>
        <strain evidence="14">ATCC 18683 / 1980 / Ss-1</strain>
    </source>
</reference>
<reference evidence="1" key="1">
    <citation type="submission" date="2005-06" db="EMBL/GenBank/DDBJ databases">
        <authorList>
            <consortium name="The Genome Sequencing Platform"/>
            <consortium name="The Genome Assembly Team"/>
            <person name="Lander E."/>
            <person name="Birren B."/>
            <person name="Cuomo C."/>
        </authorList>
    </citation>
    <scope>NUCLEOTIDE SEQUENCE</scope>
    <source>
        <strain evidence="1">1980</strain>
    </source>
</reference>
<dbReference type="KEGG" id="ssl:SS1G_11681"/>
<dbReference type="RefSeq" id="XP_001594450.1">
    <property type="nucleotide sequence ID" value="XM_001594400.1"/>
</dbReference>
<dbReference type="RefSeq" id="XP_001585257.1">
    <property type="nucleotide sequence ID" value="XM_001585207.1"/>
</dbReference>
<name>A7E417_SCLS1</name>
<organism evidence="1 14">
    <name type="scientific">Sclerotinia sclerotiorum (strain ATCC 18683 / 1980 / Ss-1)</name>
    <name type="common">White mold</name>
    <name type="synonym">Whetzelinia sclerotiorum</name>
    <dbReference type="NCBI Taxonomy" id="665079"/>
    <lineage>
        <taxon>Eukaryota</taxon>
        <taxon>Fungi</taxon>
        <taxon>Dikarya</taxon>
        <taxon>Ascomycota</taxon>
        <taxon>Pezizomycotina</taxon>
        <taxon>Leotiomycetes</taxon>
        <taxon>Helotiales</taxon>
        <taxon>Sclerotiniaceae</taxon>
        <taxon>Sclerotinia</taxon>
    </lineage>
</organism>
<dbReference type="RefSeq" id="XP_001586118.1">
    <property type="nucleotide sequence ID" value="XM_001586068.1"/>
</dbReference>
<evidence type="ECO:0000313" key="4">
    <source>
        <dbReference type="EMBL" id="EDN94290.1"/>
    </source>
</evidence>
<accession>A7E417</accession>
<dbReference type="EMBL" id="CH476625">
    <property type="protein sequence ID" value="EDO01782.1"/>
    <property type="molecule type" value="Genomic_DNA"/>
</dbReference>
<dbReference type="GeneID" id="5491640"/>
<evidence type="ECO:0000313" key="10">
    <source>
        <dbReference type="EMBL" id="EDO00454.1"/>
    </source>
</evidence>
<dbReference type="RefSeq" id="XP_001587688.1">
    <property type="nucleotide sequence ID" value="XM_001587638.1"/>
</dbReference>
<dbReference type="RefSeq" id="XP_001588616.1">
    <property type="nucleotide sequence ID" value="XM_001588566.1"/>
</dbReference>
<evidence type="ECO:0000313" key="6">
    <source>
        <dbReference type="EMBL" id="EDN97752.1"/>
    </source>
</evidence>
<dbReference type="KEGG" id="ssl:SS1G_10163"/>
<dbReference type="GeneID" id="5485060"/>
<sequence length="75" mass="8415">MIDTTETTTIYIPSIREHRRSTVEGPELMTKLTLLSFSGGMLLTESGHPYKPLPVHAIVTLYEDWCSFISFLLAG</sequence>
<dbReference type="KEGG" id="ssl:SS1G_12693"/>
<evidence type="ECO:0000313" key="14">
    <source>
        <dbReference type="Proteomes" id="UP000001312"/>
    </source>
</evidence>
<evidence type="ECO:0000313" key="13">
    <source>
        <dbReference type="EMBL" id="EDO01782.1"/>
    </source>
</evidence>
<evidence type="ECO:0000313" key="5">
    <source>
        <dbReference type="EMBL" id="EDN95802.1"/>
    </source>
</evidence>
<dbReference type="RefSeq" id="XP_001584711.1">
    <property type="nucleotide sequence ID" value="XM_001584661.1"/>
</dbReference>
<keyword evidence="14" id="KW-1185">Reference proteome</keyword>
<dbReference type="EMBL" id="CH476641">
    <property type="protein sequence ID" value="EDN97752.1"/>
    <property type="molecule type" value="Genomic_DNA"/>
</dbReference>
<dbReference type="EMBL" id="CH476646">
    <property type="protein sequence ID" value="EDN98712.1"/>
    <property type="molecule type" value="Genomic_DNA"/>
</dbReference>
<dbReference type="RefSeq" id="XP_001598049.1">
    <property type="nucleotide sequence ID" value="XM_001597999.1"/>
</dbReference>
<dbReference type="GeneID" id="5485462"/>
<dbReference type="GeneID" id="5491336"/>
<dbReference type="KEGG" id="ssl:SS1G_13826"/>
<dbReference type="GeneID" id="5482276"/>
<dbReference type="EMBL" id="CH476621">
    <property type="protein sequence ID" value="EDN90735.1"/>
    <property type="molecule type" value="Genomic_DNA"/>
</dbReference>
<protein>
    <submittedName>
        <fullName evidence="1">Uncharacterized protein</fullName>
    </submittedName>
</protein>
<dbReference type="EMBL" id="CH476642">
    <property type="protein sequence ID" value="EDN97839.1"/>
    <property type="molecule type" value="Genomic_DNA"/>
</dbReference>
<dbReference type="GeneID" id="5481257"/>
<dbReference type="KEGG" id="ssl:SS1G_04257"/>
<dbReference type="EMBL" id="CH476647">
    <property type="protein sequence ID" value="EDN98966.1"/>
    <property type="molecule type" value="Genomic_DNA"/>
</dbReference>
<reference evidence="1" key="2">
    <citation type="submission" date="2007-08" db="EMBL/GenBank/DDBJ databases">
        <title>Annotation of the Sclerotinia sclerotiorum 1980 genome.</title>
        <authorList>
            <consortium name="The Broad Institute Genome Sequencing Platform"/>
            <person name="Birren B."/>
            <person name="Galagan J."/>
            <person name="Lander E."/>
            <person name="Devon K."/>
            <person name="Nusbaum C."/>
            <person name="Cuomo C."/>
            <person name="Jaffe D."/>
            <person name="Butler J."/>
            <person name="Alvarez P."/>
            <person name="Gnerre S."/>
            <person name="Grabherr M."/>
            <person name="Kleber M."/>
            <person name="Mauceli E."/>
            <person name="Brockman W."/>
            <person name="Rounsley S."/>
            <person name="Young S."/>
            <person name="LaButti K."/>
            <person name="Pushparaj V."/>
            <person name="DeCaprio D."/>
            <person name="Crawford M."/>
            <person name="Koehrsen M."/>
            <person name="Engels R."/>
            <person name="Montgomery P."/>
            <person name="Pearson M."/>
            <person name="Howarth C."/>
            <person name="Yandava C."/>
            <person name="Kodira C."/>
            <person name="Zeng Q."/>
            <person name="Alvarado L."/>
            <person name="O'Leary S."/>
            <person name="Dickman M.B."/>
            <person name="Kohn L."/>
            <person name="Rollins J."/>
        </authorList>
    </citation>
    <scope>NUCLEOTIDE SEQUENCE</scope>
    <source>
        <strain evidence="1">1980</strain>
    </source>
</reference>
<evidence type="ECO:0000313" key="2">
    <source>
        <dbReference type="EMBL" id="EDN90735.1"/>
    </source>
</evidence>
<dbReference type="KEGG" id="ssl:SS1G_00039"/>
<dbReference type="GeneID" id="5490998"/>
<dbReference type="EMBL" id="CH476634">
    <property type="protein sequence ID" value="EDN94153.1"/>
    <property type="molecule type" value="Genomic_DNA"/>
</dbReference>
<dbReference type="GeneID" id="5494892"/>
<dbReference type="GeneID" id="5480790"/>
<dbReference type="KEGG" id="ssl:SS1G_03704"/>
<dbReference type="RefSeq" id="XP_001595615.1">
    <property type="nucleotide sequence ID" value="XM_001595565.1"/>
</dbReference>
<dbReference type="HOGENOM" id="CLU_2672581_0_0_1"/>
<dbReference type="RefSeq" id="XP_001595125.1">
    <property type="nucleotide sequence ID" value="XM_001595075.1"/>
</dbReference>